<dbReference type="EMBL" id="CP006720">
    <property type="protein sequence ID" value="AHI58140.1"/>
    <property type="molecule type" value="Genomic_DNA"/>
</dbReference>
<evidence type="ECO:0000313" key="1">
    <source>
        <dbReference type="EMBL" id="AHI58140.1"/>
    </source>
</evidence>
<protein>
    <submittedName>
        <fullName evidence="1">Uncharacterized protein</fullName>
    </submittedName>
</protein>
<proteinExistence type="predicted"/>
<sequence length="45" mass="5379">MDSATVQDICYKIKKMNLKICLRFYKKLKKSLMSGQKSLINEKFY</sequence>
<reference evidence="1 2" key="1">
    <citation type="submission" date="2013-09" db="EMBL/GenBank/DDBJ databases">
        <title>Complete genome sequence of Spiroplasma mirum suckling mouse cataract agent.</title>
        <authorList>
            <person name="Landry C.A."/>
            <person name="Bastian F.O."/>
            <person name="Thune R.L."/>
        </authorList>
    </citation>
    <scope>NUCLEOTIDE SEQUENCE [LARGE SCALE GENOMIC DNA]</scope>
    <source>
        <strain evidence="1 2">SMCA</strain>
    </source>
</reference>
<dbReference type="HOGENOM" id="CLU_3205449_0_0_14"/>
<organism evidence="1 2">
    <name type="scientific">Spiroplasma mirum ATCC 29335</name>
    <dbReference type="NCBI Taxonomy" id="838561"/>
    <lineage>
        <taxon>Bacteria</taxon>
        <taxon>Bacillati</taxon>
        <taxon>Mycoplasmatota</taxon>
        <taxon>Mollicutes</taxon>
        <taxon>Entomoplasmatales</taxon>
        <taxon>Spiroplasmataceae</taxon>
        <taxon>Spiroplasma</taxon>
    </lineage>
</organism>
<accession>W6AN42</accession>
<evidence type="ECO:0000313" key="2">
    <source>
        <dbReference type="Proteomes" id="UP000019260"/>
    </source>
</evidence>
<name>W6AN42_9MOLU</name>
<keyword evidence="2" id="KW-1185">Reference proteome</keyword>
<dbReference type="STRING" id="838561.P344_04060"/>
<gene>
    <name evidence="1" type="ORF">P344_04060</name>
</gene>
<dbReference type="Proteomes" id="UP000019260">
    <property type="component" value="Chromosome"/>
</dbReference>
<dbReference type="KEGG" id="smia:P344_04060"/>
<dbReference type="AlphaFoldDB" id="W6AN42"/>